<dbReference type="EMBL" id="RCSW01000008">
    <property type="protein sequence ID" value="KAF7945596.1"/>
    <property type="molecule type" value="Genomic_DNA"/>
</dbReference>
<gene>
    <name evidence="1" type="ORF">EAE97_004634</name>
</gene>
<comment type="caution">
    <text evidence="1">The sequence shown here is derived from an EMBL/GenBank/DDBJ whole genome shotgun (WGS) entry which is preliminary data.</text>
</comment>
<sequence>MFTEKGAKIWTCNFHTKEDTGKRTAWSGGKAIDDCISVSKEGRKNGDFIMHRENGTLVDLNLPLD</sequence>
<reference evidence="1 2" key="1">
    <citation type="journal article" date="2020" name="Genome Biol. Evol.">
        <title>Comparative genomics of Sclerotiniaceae.</title>
        <authorList>
            <person name="Valero Jimenez C.A."/>
            <person name="Steentjes M."/>
            <person name="Scholten O.E."/>
            <person name="Van Kan J.A.L."/>
        </authorList>
    </citation>
    <scope>NUCLEOTIDE SEQUENCE [LARGE SCALE GENOMIC DNA]</scope>
    <source>
        <strain evidence="1 2">MUCL 94</strain>
    </source>
</reference>
<evidence type="ECO:0000313" key="1">
    <source>
        <dbReference type="EMBL" id="KAF7945596.1"/>
    </source>
</evidence>
<dbReference type="AlphaFoldDB" id="A0A9P5IQJ0"/>
<evidence type="ECO:0000313" key="2">
    <source>
        <dbReference type="Proteomes" id="UP000710849"/>
    </source>
</evidence>
<organism evidence="1 2">
    <name type="scientific">Botrytis byssoidea</name>
    <dbReference type="NCBI Taxonomy" id="139641"/>
    <lineage>
        <taxon>Eukaryota</taxon>
        <taxon>Fungi</taxon>
        <taxon>Dikarya</taxon>
        <taxon>Ascomycota</taxon>
        <taxon>Pezizomycotina</taxon>
        <taxon>Leotiomycetes</taxon>
        <taxon>Helotiales</taxon>
        <taxon>Sclerotiniaceae</taxon>
        <taxon>Botrytis</taxon>
    </lineage>
</organism>
<dbReference type="Proteomes" id="UP000710849">
    <property type="component" value="Unassembled WGS sequence"/>
</dbReference>
<dbReference type="RefSeq" id="XP_038733503.1">
    <property type="nucleotide sequence ID" value="XM_038875146.1"/>
</dbReference>
<protein>
    <submittedName>
        <fullName evidence="1">Uncharacterized protein</fullName>
    </submittedName>
</protein>
<proteinExistence type="predicted"/>
<accession>A0A9P5IQJ0</accession>
<keyword evidence="2" id="KW-1185">Reference proteome</keyword>
<dbReference type="GeneID" id="62148223"/>
<name>A0A9P5IQJ0_9HELO</name>